<protein>
    <submittedName>
        <fullName evidence="6">MBL fold metallo-hydrolase</fullName>
    </submittedName>
</protein>
<reference evidence="6" key="1">
    <citation type="journal article" date="2020" name="mSystems">
        <title>Genome- and Community-Level Interaction Insights into Carbon Utilization and Element Cycling Functions of Hydrothermarchaeota in Hydrothermal Sediment.</title>
        <authorList>
            <person name="Zhou Z."/>
            <person name="Liu Y."/>
            <person name="Xu W."/>
            <person name="Pan J."/>
            <person name="Luo Z.H."/>
            <person name="Li M."/>
        </authorList>
    </citation>
    <scope>NUCLEOTIDE SEQUENCE [LARGE SCALE GENOMIC DNA]</scope>
    <source>
        <strain evidence="6">HyVt-577</strain>
    </source>
</reference>
<dbReference type="AlphaFoldDB" id="A0A7V4WV23"/>
<evidence type="ECO:0000256" key="3">
    <source>
        <dbReference type="ARBA" id="ARBA00022801"/>
    </source>
</evidence>
<dbReference type="CDD" id="cd16281">
    <property type="entry name" value="metallo-hydrolase-like_MBL-fold"/>
    <property type="match status" value="1"/>
</dbReference>
<proteinExistence type="inferred from homology"/>
<evidence type="ECO:0000256" key="4">
    <source>
        <dbReference type="ARBA" id="ARBA00022833"/>
    </source>
</evidence>
<name>A0A7V4WV23_CALAY</name>
<dbReference type="EMBL" id="DRQG01000034">
    <property type="protein sequence ID" value="HGY54931.1"/>
    <property type="molecule type" value="Genomic_DNA"/>
</dbReference>
<gene>
    <name evidence="6" type="ORF">ENK44_04460</name>
</gene>
<dbReference type="InterPro" id="IPR036866">
    <property type="entry name" value="RibonucZ/Hydroxyglut_hydro"/>
</dbReference>
<dbReference type="SUPFAM" id="SSF56281">
    <property type="entry name" value="Metallo-hydrolase/oxidoreductase"/>
    <property type="match status" value="1"/>
</dbReference>
<keyword evidence="2" id="KW-0479">Metal-binding</keyword>
<feature type="domain" description="Metallo-beta-lactamase" evidence="5">
    <location>
        <begin position="47"/>
        <end position="256"/>
    </location>
</feature>
<sequence>MHIAGYEIFTVETGYVSLDGGAMFGVVPKTLWSKTNPADEYNRIQLALRTMVIRNETHTILVDTGVGQKMNEKLSKIYNVDHREYELVKGLKEKGISPEDITDVIVTHLHFDHVGGATYYENGELKLTFPNARYHVQGEQWYWANNPSEKDRASYMPENFKPIEEEGKLVELEGPKEIFPGIEVLVFYGHTSGMQLPKISDGKQTLLYCADLMPTASHIPLPYIMAYDNNPLVTLEEKKRLLPKIVEENWTLVFEHDPFRAAGTVELTDKGFRLGKEVQI</sequence>
<dbReference type="SMART" id="SM00849">
    <property type="entry name" value="Lactamase_B"/>
    <property type="match status" value="1"/>
</dbReference>
<dbReference type="PANTHER" id="PTHR42978">
    <property type="entry name" value="QUORUM-QUENCHING LACTONASE YTNP-RELATED-RELATED"/>
    <property type="match status" value="1"/>
</dbReference>
<dbReference type="InterPro" id="IPR001279">
    <property type="entry name" value="Metallo-B-lactamas"/>
</dbReference>
<keyword evidence="3" id="KW-0378">Hydrolase</keyword>
<comment type="caution">
    <text evidence="6">The sequence shown here is derived from an EMBL/GenBank/DDBJ whole genome shotgun (WGS) entry which is preliminary data.</text>
</comment>
<dbReference type="Proteomes" id="UP000885779">
    <property type="component" value="Unassembled WGS sequence"/>
</dbReference>
<evidence type="ECO:0000256" key="1">
    <source>
        <dbReference type="ARBA" id="ARBA00007749"/>
    </source>
</evidence>
<dbReference type="InterPro" id="IPR051013">
    <property type="entry name" value="MBL_superfamily_lactonases"/>
</dbReference>
<dbReference type="GO" id="GO:0046872">
    <property type="term" value="F:metal ion binding"/>
    <property type="evidence" value="ECO:0007669"/>
    <property type="project" value="UniProtKB-KW"/>
</dbReference>
<dbReference type="PANTHER" id="PTHR42978:SF6">
    <property type="entry name" value="QUORUM-QUENCHING LACTONASE YTNP-RELATED"/>
    <property type="match status" value="1"/>
</dbReference>
<dbReference type="Gene3D" id="3.60.15.10">
    <property type="entry name" value="Ribonuclease Z/Hydroxyacylglutathione hydrolase-like"/>
    <property type="match status" value="1"/>
</dbReference>
<evidence type="ECO:0000259" key="5">
    <source>
        <dbReference type="SMART" id="SM00849"/>
    </source>
</evidence>
<dbReference type="Pfam" id="PF00753">
    <property type="entry name" value="Lactamase_B"/>
    <property type="match status" value="1"/>
</dbReference>
<organism evidence="6">
    <name type="scientific">Caldithrix abyssi</name>
    <dbReference type="NCBI Taxonomy" id="187145"/>
    <lineage>
        <taxon>Bacteria</taxon>
        <taxon>Pseudomonadati</taxon>
        <taxon>Calditrichota</taxon>
        <taxon>Calditrichia</taxon>
        <taxon>Calditrichales</taxon>
        <taxon>Calditrichaceae</taxon>
        <taxon>Caldithrix</taxon>
    </lineage>
</organism>
<dbReference type="GO" id="GO:0016787">
    <property type="term" value="F:hydrolase activity"/>
    <property type="evidence" value="ECO:0007669"/>
    <property type="project" value="UniProtKB-KW"/>
</dbReference>
<evidence type="ECO:0000256" key="2">
    <source>
        <dbReference type="ARBA" id="ARBA00022723"/>
    </source>
</evidence>
<accession>A0A7V4WV23</accession>
<evidence type="ECO:0000313" key="6">
    <source>
        <dbReference type="EMBL" id="HGY54931.1"/>
    </source>
</evidence>
<keyword evidence="4" id="KW-0862">Zinc</keyword>
<comment type="similarity">
    <text evidence="1">Belongs to the metallo-beta-lactamase superfamily.</text>
</comment>